<evidence type="ECO:0000259" key="1">
    <source>
        <dbReference type="PROSITE" id="PS50043"/>
    </source>
</evidence>
<name>A0A7W9TY49_9BURK</name>
<dbReference type="EMBL" id="JACHBW010000009">
    <property type="protein sequence ID" value="MBB6103567.1"/>
    <property type="molecule type" value="Genomic_DNA"/>
</dbReference>
<dbReference type="CDD" id="cd06170">
    <property type="entry name" value="LuxR_C_like"/>
    <property type="match status" value="1"/>
</dbReference>
<sequence length="283" mass="30926">MRYWRLDRPRQAGLSSSFDLARVTGLVAAIGGDNANALAAEVLNLLGPATSVSQCTVFAYEFGNRPRTVSVADHRGGRFLRDVADTYARLFYALDGNQRIVTGDDGHVGHFGSGADQSSSMVLHWQSSDDIAHDGYRQTCYSTPNVSDRLSLLMQPAADIWLSVNLYRERDAGNFQPGEVELVESLAPLIGEATKHHYALRGQSQLGIPQLMLARLRSLCPALSKRELDALRGVLEGQSAAEIADSMGVKPSSVVTYQKRAYLRLGISSQRQLFALCLANDVR</sequence>
<dbReference type="SMART" id="SM00421">
    <property type="entry name" value="HTH_LUXR"/>
    <property type="match status" value="1"/>
</dbReference>
<dbReference type="InterPro" id="IPR000792">
    <property type="entry name" value="Tscrpt_reg_LuxR_C"/>
</dbReference>
<keyword evidence="3" id="KW-1185">Reference proteome</keyword>
<dbReference type="PROSITE" id="PS50043">
    <property type="entry name" value="HTH_LUXR_2"/>
    <property type="match status" value="1"/>
</dbReference>
<protein>
    <submittedName>
        <fullName evidence="2">DNA-binding CsgD family transcriptional regulator</fullName>
    </submittedName>
</protein>
<dbReference type="InterPro" id="IPR016032">
    <property type="entry name" value="Sig_transdc_resp-reg_C-effctor"/>
</dbReference>
<dbReference type="RefSeq" id="WP_183725079.1">
    <property type="nucleotide sequence ID" value="NZ_JACHBW010000009.1"/>
</dbReference>
<accession>A0A7W9TY49</accession>
<proteinExistence type="predicted"/>
<dbReference type="Proteomes" id="UP000571554">
    <property type="component" value="Unassembled WGS sequence"/>
</dbReference>
<dbReference type="GO" id="GO:0006355">
    <property type="term" value="P:regulation of DNA-templated transcription"/>
    <property type="evidence" value="ECO:0007669"/>
    <property type="project" value="InterPro"/>
</dbReference>
<gene>
    <name evidence="2" type="ORF">F4827_003422</name>
</gene>
<dbReference type="Gene3D" id="1.10.10.10">
    <property type="entry name" value="Winged helix-like DNA-binding domain superfamily/Winged helix DNA-binding domain"/>
    <property type="match status" value="1"/>
</dbReference>
<dbReference type="Pfam" id="PF00196">
    <property type="entry name" value="GerE"/>
    <property type="match status" value="1"/>
</dbReference>
<dbReference type="InterPro" id="IPR036388">
    <property type="entry name" value="WH-like_DNA-bd_sf"/>
</dbReference>
<comment type="caution">
    <text evidence="2">The sequence shown here is derived from an EMBL/GenBank/DDBJ whole genome shotgun (WGS) entry which is preliminary data.</text>
</comment>
<feature type="domain" description="HTH luxR-type" evidence="1">
    <location>
        <begin position="216"/>
        <end position="281"/>
    </location>
</feature>
<evidence type="ECO:0000313" key="2">
    <source>
        <dbReference type="EMBL" id="MBB6103567.1"/>
    </source>
</evidence>
<dbReference type="AlphaFoldDB" id="A0A7W9TY49"/>
<dbReference type="GO" id="GO:0003677">
    <property type="term" value="F:DNA binding"/>
    <property type="evidence" value="ECO:0007669"/>
    <property type="project" value="UniProtKB-KW"/>
</dbReference>
<keyword evidence="2" id="KW-0238">DNA-binding</keyword>
<dbReference type="PROSITE" id="PS00622">
    <property type="entry name" value="HTH_LUXR_1"/>
    <property type="match status" value="1"/>
</dbReference>
<dbReference type="SUPFAM" id="SSF46894">
    <property type="entry name" value="C-terminal effector domain of the bipartite response regulators"/>
    <property type="match status" value="1"/>
</dbReference>
<evidence type="ECO:0000313" key="3">
    <source>
        <dbReference type="Proteomes" id="UP000571554"/>
    </source>
</evidence>
<organism evidence="2 3">
    <name type="scientific">Paraburkholderia bannensis</name>
    <dbReference type="NCBI Taxonomy" id="765414"/>
    <lineage>
        <taxon>Bacteria</taxon>
        <taxon>Pseudomonadati</taxon>
        <taxon>Pseudomonadota</taxon>
        <taxon>Betaproteobacteria</taxon>
        <taxon>Burkholderiales</taxon>
        <taxon>Burkholderiaceae</taxon>
        <taxon>Paraburkholderia</taxon>
    </lineage>
</organism>
<reference evidence="2 3" key="1">
    <citation type="submission" date="2020-08" db="EMBL/GenBank/DDBJ databases">
        <title>Above-ground endophytic microbial communities from plants in different locations in the United States.</title>
        <authorList>
            <person name="Frank C."/>
        </authorList>
    </citation>
    <scope>NUCLEOTIDE SEQUENCE [LARGE SCALE GENOMIC DNA]</scope>
    <source>
        <strain evidence="2 3">WP4_2_2</strain>
    </source>
</reference>